<feature type="signal peptide" evidence="3">
    <location>
        <begin position="1"/>
        <end position="20"/>
    </location>
</feature>
<dbReference type="GO" id="GO:0071944">
    <property type="term" value="C:cell periphery"/>
    <property type="evidence" value="ECO:0007669"/>
    <property type="project" value="TreeGrafter"/>
</dbReference>
<dbReference type="PANTHER" id="PTHR33470:SF22">
    <property type="entry name" value="POLLEN OLE E 1 ALLERGEN AND EXTENSIN FAMILY PROTEIN"/>
    <property type="match status" value="1"/>
</dbReference>
<feature type="region of interest" description="Disordered" evidence="2">
    <location>
        <begin position="34"/>
        <end position="67"/>
    </location>
</feature>
<organism evidence="4 5">
    <name type="scientific">Lupinus luteus</name>
    <name type="common">European yellow lupine</name>
    <dbReference type="NCBI Taxonomy" id="3873"/>
    <lineage>
        <taxon>Eukaryota</taxon>
        <taxon>Viridiplantae</taxon>
        <taxon>Streptophyta</taxon>
        <taxon>Embryophyta</taxon>
        <taxon>Tracheophyta</taxon>
        <taxon>Spermatophyta</taxon>
        <taxon>Magnoliopsida</taxon>
        <taxon>eudicotyledons</taxon>
        <taxon>Gunneridae</taxon>
        <taxon>Pentapetalae</taxon>
        <taxon>rosids</taxon>
        <taxon>fabids</taxon>
        <taxon>Fabales</taxon>
        <taxon>Fabaceae</taxon>
        <taxon>Papilionoideae</taxon>
        <taxon>50 kb inversion clade</taxon>
        <taxon>genistoids sensu lato</taxon>
        <taxon>core genistoids</taxon>
        <taxon>Genisteae</taxon>
        <taxon>Lupinus</taxon>
    </lineage>
</organism>
<proteinExistence type="predicted"/>
<dbReference type="EMBL" id="CAXHTB010000008">
    <property type="protein sequence ID" value="CAL0311111.1"/>
    <property type="molecule type" value="Genomic_DNA"/>
</dbReference>
<dbReference type="Pfam" id="PF01190">
    <property type="entry name" value="Pollen_Ole_e_1"/>
    <property type="match status" value="1"/>
</dbReference>
<name>A0AAV1WQN9_LUPLU</name>
<feature type="chain" id="PRO_5043931683" evidence="3">
    <location>
        <begin position="21"/>
        <end position="212"/>
    </location>
</feature>
<dbReference type="AlphaFoldDB" id="A0AAV1WQN9"/>
<comment type="caution">
    <text evidence="4">The sequence shown here is derived from an EMBL/GenBank/DDBJ whole genome shotgun (WGS) entry which is preliminary data.</text>
</comment>
<protein>
    <submittedName>
        <fullName evidence="4">Uncharacterized protein</fullName>
    </submittedName>
</protein>
<evidence type="ECO:0000256" key="2">
    <source>
        <dbReference type="SAM" id="MobiDB-lite"/>
    </source>
</evidence>
<evidence type="ECO:0000256" key="1">
    <source>
        <dbReference type="ARBA" id="ARBA00022729"/>
    </source>
</evidence>
<reference evidence="4 5" key="1">
    <citation type="submission" date="2024-03" db="EMBL/GenBank/DDBJ databases">
        <authorList>
            <person name="Martinez-Hernandez J."/>
        </authorList>
    </citation>
    <scope>NUCLEOTIDE SEQUENCE [LARGE SCALE GENOMIC DNA]</scope>
</reference>
<evidence type="ECO:0000313" key="5">
    <source>
        <dbReference type="Proteomes" id="UP001497480"/>
    </source>
</evidence>
<accession>A0AAV1WQN9</accession>
<evidence type="ECO:0000313" key="4">
    <source>
        <dbReference type="EMBL" id="CAL0311111.1"/>
    </source>
</evidence>
<evidence type="ECO:0000256" key="3">
    <source>
        <dbReference type="SAM" id="SignalP"/>
    </source>
</evidence>
<gene>
    <name evidence="4" type="ORF">LLUT_LOCUS12171</name>
</gene>
<feature type="compositionally biased region" description="Basic residues" evidence="2">
    <location>
        <begin position="38"/>
        <end position="54"/>
    </location>
</feature>
<sequence length="212" mass="23129">MAKAPTSFLLLVCFSFGVFSLELETTLPPSSFLSTHAHPPHHHHHHRHNHHSNVHAKPPTHYSHTTTHAPPKPLIYPFRIPEPIVPPMYAAFGGQVFKKSCKHAGENNLIGATRLPGAVVKVECSISSTTAYHTGTTDGSGVLYIESQCIRPEPVKLGKCKALLVSAPNGLRPSNYKGGIEGATFRPKMRIKGGQFFLFTTGPLAFEPKCPE</sequence>
<dbReference type="PANTHER" id="PTHR33470">
    <property type="entry name" value="OS01G0164075 PROTEIN"/>
    <property type="match status" value="1"/>
</dbReference>
<keyword evidence="5" id="KW-1185">Reference proteome</keyword>
<keyword evidence="1 3" id="KW-0732">Signal</keyword>
<dbReference type="Proteomes" id="UP001497480">
    <property type="component" value="Unassembled WGS sequence"/>
</dbReference>